<dbReference type="NCBIfam" id="TIGR01614">
    <property type="entry name" value="PME_inhib"/>
    <property type="match status" value="1"/>
</dbReference>
<sequence length="293" mass="31488">MARLVELLGVPEVGDGREEEGRLAADGGGEGEGVEVVPQVQVLRGEGSRLPAHHLQCLSTCNELYYLLITDLDKAWSAIQESCKDNVMSALSSSLDVPRNCEMTFEELSVSSLLATADNDQTAMRPTDLLVLAAVLLILSPAAHATVESTCKAVSLYTDYDFCVKTLQSDPTSATADLRGHAVIATNLSSDKAAEIFAKIQTLLKSSKNIDETLCLSTCSQQYISLISNLDKAWSAIKESRKDDAMDALSASYDAPDTCEMGFEHLSVPSLLAAEDKDQAQLCTLAFDICSLL</sequence>
<name>A0A8J5GQ69_ZINOF</name>
<evidence type="ECO:0000313" key="5">
    <source>
        <dbReference type="EMBL" id="KAG6511775.1"/>
    </source>
</evidence>
<dbReference type="AlphaFoldDB" id="A0A8J5GQ69"/>
<evidence type="ECO:0000256" key="1">
    <source>
        <dbReference type="ARBA" id="ARBA00022729"/>
    </source>
</evidence>
<dbReference type="EMBL" id="JACMSC010000008">
    <property type="protein sequence ID" value="KAG6511775.1"/>
    <property type="molecule type" value="Genomic_DNA"/>
</dbReference>
<evidence type="ECO:0000256" key="3">
    <source>
        <dbReference type="ARBA" id="ARBA00038471"/>
    </source>
</evidence>
<dbReference type="PANTHER" id="PTHR35357:SF8">
    <property type="entry name" value="OS01G0111000 PROTEIN"/>
    <property type="match status" value="1"/>
</dbReference>
<organism evidence="5 6">
    <name type="scientific">Zingiber officinale</name>
    <name type="common">Ginger</name>
    <name type="synonym">Amomum zingiber</name>
    <dbReference type="NCBI Taxonomy" id="94328"/>
    <lineage>
        <taxon>Eukaryota</taxon>
        <taxon>Viridiplantae</taxon>
        <taxon>Streptophyta</taxon>
        <taxon>Embryophyta</taxon>
        <taxon>Tracheophyta</taxon>
        <taxon>Spermatophyta</taxon>
        <taxon>Magnoliopsida</taxon>
        <taxon>Liliopsida</taxon>
        <taxon>Zingiberales</taxon>
        <taxon>Zingiberaceae</taxon>
        <taxon>Zingiber</taxon>
    </lineage>
</organism>
<dbReference type="Proteomes" id="UP000734854">
    <property type="component" value="Unassembled WGS sequence"/>
</dbReference>
<dbReference type="SUPFAM" id="SSF101148">
    <property type="entry name" value="Plant invertase/pectin methylesterase inhibitor"/>
    <property type="match status" value="2"/>
</dbReference>
<dbReference type="Pfam" id="PF04043">
    <property type="entry name" value="PMEI"/>
    <property type="match status" value="1"/>
</dbReference>
<dbReference type="Gene3D" id="1.20.140.40">
    <property type="entry name" value="Invertase/pectin methylesterase inhibitor family protein"/>
    <property type="match status" value="2"/>
</dbReference>
<keyword evidence="2" id="KW-1015">Disulfide bond</keyword>
<proteinExistence type="inferred from homology"/>
<comment type="caution">
    <text evidence="5">The sequence shown here is derived from an EMBL/GenBank/DDBJ whole genome shotgun (WGS) entry which is preliminary data.</text>
</comment>
<reference evidence="5 6" key="1">
    <citation type="submission" date="2020-08" db="EMBL/GenBank/DDBJ databases">
        <title>Plant Genome Project.</title>
        <authorList>
            <person name="Zhang R.-G."/>
        </authorList>
    </citation>
    <scope>NUCLEOTIDE SEQUENCE [LARGE SCALE GENOMIC DNA]</scope>
    <source>
        <tissue evidence="5">Rhizome</tissue>
    </source>
</reference>
<keyword evidence="6" id="KW-1185">Reference proteome</keyword>
<dbReference type="CDD" id="cd15795">
    <property type="entry name" value="PMEI-Pla_a_1_like"/>
    <property type="match status" value="1"/>
</dbReference>
<dbReference type="GO" id="GO:0004857">
    <property type="term" value="F:enzyme inhibitor activity"/>
    <property type="evidence" value="ECO:0007669"/>
    <property type="project" value="InterPro"/>
</dbReference>
<comment type="similarity">
    <text evidence="3">Belongs to the PMEI family.</text>
</comment>
<dbReference type="GO" id="GO:0005576">
    <property type="term" value="C:extracellular region"/>
    <property type="evidence" value="ECO:0007669"/>
    <property type="project" value="UniProtKB-ARBA"/>
</dbReference>
<dbReference type="InterPro" id="IPR035513">
    <property type="entry name" value="Invertase/methylesterase_inhib"/>
</dbReference>
<dbReference type="InterPro" id="IPR006501">
    <property type="entry name" value="Pectinesterase_inhib_dom"/>
</dbReference>
<evidence type="ECO:0000313" key="6">
    <source>
        <dbReference type="Proteomes" id="UP000734854"/>
    </source>
</evidence>
<gene>
    <name evidence="5" type="ORF">ZIOFF_029852</name>
</gene>
<keyword evidence="1" id="KW-0732">Signal</keyword>
<protein>
    <recommendedName>
        <fullName evidence="4">Pectinesterase inhibitor domain-containing protein</fullName>
    </recommendedName>
</protein>
<dbReference type="FunFam" id="1.20.140.40:FF:000002">
    <property type="entry name" value="Putative invertase inhibitor"/>
    <property type="match status" value="1"/>
</dbReference>
<evidence type="ECO:0000256" key="2">
    <source>
        <dbReference type="ARBA" id="ARBA00023157"/>
    </source>
</evidence>
<accession>A0A8J5GQ69</accession>
<dbReference type="SMART" id="SM00856">
    <property type="entry name" value="PMEI"/>
    <property type="match status" value="1"/>
</dbReference>
<evidence type="ECO:0000259" key="4">
    <source>
        <dbReference type="SMART" id="SM00856"/>
    </source>
</evidence>
<dbReference type="PANTHER" id="PTHR35357">
    <property type="entry name" value="OS02G0537100 PROTEIN"/>
    <property type="match status" value="1"/>
</dbReference>
<feature type="domain" description="Pectinesterase inhibitor" evidence="4">
    <location>
        <begin position="142"/>
        <end position="289"/>
    </location>
</feature>
<dbReference type="InterPro" id="IPR034088">
    <property type="entry name" value="Pla_a_1-like"/>
</dbReference>